<feature type="compositionally biased region" description="Basic and acidic residues" evidence="3">
    <location>
        <begin position="489"/>
        <end position="498"/>
    </location>
</feature>
<evidence type="ECO:0000256" key="2">
    <source>
        <dbReference type="PROSITE-ProRule" id="PRU00124"/>
    </source>
</evidence>
<dbReference type="InterPro" id="IPR002172">
    <property type="entry name" value="LDrepeatLR_classA_rpt"/>
</dbReference>
<dbReference type="SMART" id="SM00192">
    <property type="entry name" value="LDLa"/>
    <property type="match status" value="2"/>
</dbReference>
<keyword evidence="7" id="KW-1185">Reference proteome</keyword>
<dbReference type="SMART" id="SM00137">
    <property type="entry name" value="MAM"/>
    <property type="match status" value="1"/>
</dbReference>
<dbReference type="InterPro" id="IPR000998">
    <property type="entry name" value="MAM_dom"/>
</dbReference>
<dbReference type="AlphaFoldDB" id="A0AAV4H190"/>
<feature type="disulfide bond" evidence="2">
    <location>
        <begin position="241"/>
        <end position="259"/>
    </location>
</feature>
<keyword evidence="1 2" id="KW-1015">Disulfide bond</keyword>
<dbReference type="Proteomes" id="UP000762676">
    <property type="component" value="Unassembled WGS sequence"/>
</dbReference>
<evidence type="ECO:0000313" key="6">
    <source>
        <dbReference type="EMBL" id="GFR91928.1"/>
    </source>
</evidence>
<dbReference type="Gene3D" id="4.10.400.10">
    <property type="entry name" value="Low-density Lipoprotein Receptor"/>
    <property type="match status" value="2"/>
</dbReference>
<feature type="domain" description="MAM" evidence="5">
    <location>
        <begin position="272"/>
        <end position="434"/>
    </location>
</feature>
<dbReference type="GO" id="GO:0005886">
    <property type="term" value="C:plasma membrane"/>
    <property type="evidence" value="ECO:0007669"/>
    <property type="project" value="TreeGrafter"/>
</dbReference>
<comment type="caution">
    <text evidence="6">The sequence shown here is derived from an EMBL/GenBank/DDBJ whole genome shotgun (WGS) entry which is preliminary data.</text>
</comment>
<dbReference type="InterPro" id="IPR013320">
    <property type="entry name" value="ConA-like_dom_sf"/>
</dbReference>
<dbReference type="PANTHER" id="PTHR22722">
    <property type="entry name" value="LOW-DENSITY LIPOPROTEIN RECEPTOR-RELATED PROTEIN 2-RELATED"/>
    <property type="match status" value="1"/>
</dbReference>
<feature type="domain" description="MAM" evidence="5">
    <location>
        <begin position="83"/>
        <end position="227"/>
    </location>
</feature>
<feature type="disulfide bond" evidence="2">
    <location>
        <begin position="234"/>
        <end position="246"/>
    </location>
</feature>
<dbReference type="InterPro" id="IPR036055">
    <property type="entry name" value="LDL_receptor-like_sf"/>
</dbReference>
<evidence type="ECO:0000256" key="3">
    <source>
        <dbReference type="SAM" id="MobiDB-lite"/>
    </source>
</evidence>
<accession>A0AAV4H190</accession>
<feature type="compositionally biased region" description="Low complexity" evidence="3">
    <location>
        <begin position="507"/>
        <end position="518"/>
    </location>
</feature>
<dbReference type="Pfam" id="PF00057">
    <property type="entry name" value="Ldl_recept_a"/>
    <property type="match status" value="1"/>
</dbReference>
<feature type="disulfide bond" evidence="2">
    <location>
        <begin position="67"/>
        <end position="82"/>
    </location>
</feature>
<dbReference type="GO" id="GO:0043235">
    <property type="term" value="C:receptor complex"/>
    <property type="evidence" value="ECO:0007669"/>
    <property type="project" value="TreeGrafter"/>
</dbReference>
<gene>
    <name evidence="6" type="ORF">ElyMa_002604900</name>
</gene>
<keyword evidence="4" id="KW-1133">Transmembrane helix</keyword>
<organism evidence="6 7">
    <name type="scientific">Elysia marginata</name>
    <dbReference type="NCBI Taxonomy" id="1093978"/>
    <lineage>
        <taxon>Eukaryota</taxon>
        <taxon>Metazoa</taxon>
        <taxon>Spiralia</taxon>
        <taxon>Lophotrochozoa</taxon>
        <taxon>Mollusca</taxon>
        <taxon>Gastropoda</taxon>
        <taxon>Heterobranchia</taxon>
        <taxon>Euthyneura</taxon>
        <taxon>Panpulmonata</taxon>
        <taxon>Sacoglossa</taxon>
        <taxon>Placobranchoidea</taxon>
        <taxon>Plakobranchidae</taxon>
        <taxon>Elysia</taxon>
    </lineage>
</organism>
<evidence type="ECO:0000256" key="1">
    <source>
        <dbReference type="ARBA" id="ARBA00023157"/>
    </source>
</evidence>
<dbReference type="CDD" id="cd00112">
    <property type="entry name" value="LDLa"/>
    <property type="match status" value="2"/>
</dbReference>
<comment type="caution">
    <text evidence="2">Lacks conserved residue(s) required for the propagation of feature annotation.</text>
</comment>
<name>A0AAV4H190_9GAST</name>
<feature type="transmembrane region" description="Helical" evidence="4">
    <location>
        <begin position="607"/>
        <end position="631"/>
    </location>
</feature>
<keyword evidence="4" id="KW-0472">Membrane</keyword>
<feature type="region of interest" description="Disordered" evidence="3">
    <location>
        <begin position="450"/>
        <end position="606"/>
    </location>
</feature>
<dbReference type="PROSITE" id="PS50068">
    <property type="entry name" value="LDLRA_2"/>
    <property type="match status" value="2"/>
</dbReference>
<dbReference type="EMBL" id="BMAT01005366">
    <property type="protein sequence ID" value="GFR91928.1"/>
    <property type="molecule type" value="Genomic_DNA"/>
</dbReference>
<dbReference type="SUPFAM" id="SSF49899">
    <property type="entry name" value="Concanavalin A-like lectins/glucanases"/>
    <property type="match status" value="2"/>
</dbReference>
<evidence type="ECO:0000256" key="4">
    <source>
        <dbReference type="SAM" id="Phobius"/>
    </source>
</evidence>
<dbReference type="PROSITE" id="PS50060">
    <property type="entry name" value="MAM_2"/>
    <property type="match status" value="2"/>
</dbReference>
<protein>
    <submittedName>
        <fullName evidence="6">MAM and LDL-receptor class A domain-containing protein 1-like</fullName>
    </submittedName>
</protein>
<evidence type="ECO:0000313" key="7">
    <source>
        <dbReference type="Proteomes" id="UP000762676"/>
    </source>
</evidence>
<dbReference type="Pfam" id="PF00629">
    <property type="entry name" value="MAM"/>
    <property type="match status" value="2"/>
</dbReference>
<keyword evidence="4" id="KW-0812">Transmembrane</keyword>
<feature type="disulfide bond" evidence="2">
    <location>
        <begin position="253"/>
        <end position="268"/>
    </location>
</feature>
<proteinExistence type="predicted"/>
<reference evidence="6 7" key="1">
    <citation type="journal article" date="2021" name="Elife">
        <title>Chloroplast acquisition without the gene transfer in kleptoplastic sea slugs, Plakobranchus ocellatus.</title>
        <authorList>
            <person name="Maeda T."/>
            <person name="Takahashi S."/>
            <person name="Yoshida T."/>
            <person name="Shimamura S."/>
            <person name="Takaki Y."/>
            <person name="Nagai Y."/>
            <person name="Toyoda A."/>
            <person name="Suzuki Y."/>
            <person name="Arimoto A."/>
            <person name="Ishii H."/>
            <person name="Satoh N."/>
            <person name="Nishiyama T."/>
            <person name="Hasebe M."/>
            <person name="Maruyama T."/>
            <person name="Minagawa J."/>
            <person name="Obokata J."/>
            <person name="Shigenobu S."/>
        </authorList>
    </citation>
    <scope>NUCLEOTIDE SEQUENCE [LARGE SCALE GENOMIC DNA]</scope>
</reference>
<dbReference type="InterPro" id="IPR051221">
    <property type="entry name" value="LDLR-related"/>
</dbReference>
<dbReference type="SUPFAM" id="SSF57424">
    <property type="entry name" value="LDL receptor-like module"/>
    <property type="match status" value="1"/>
</dbReference>
<dbReference type="Gene3D" id="2.60.120.200">
    <property type="match status" value="2"/>
</dbReference>
<evidence type="ECO:0000259" key="5">
    <source>
        <dbReference type="PROSITE" id="PS50060"/>
    </source>
</evidence>
<sequence>MITVPFLSNDYSGTQISLIGSVSPGTESYIAVDDIELIDYPCFKVEHEKEFSCLDSFGEKLPYSKVCDFVYDCKSLEDEKDCAYCSFEKSMCRFVDVSQGNGWERQKADSNVTTGPMSGAHGFFLHLPFGQYRIGNFETSNTFAMSSRHCKLQFKLYLSKGSSLRIYIKTHMETFEYENIVEPADWDLITVHIGGINVPFLVHFKGDIDLGTTGIGIDEIEMFDCVLHRAQDKCLRDEFQCDNKACTDDYTVCDIRNDCGDFSDEKNCEEFIQDDFEYSLGSWTTEQAKDEGLWRLTLAQSSYLKMDHTEASVAGKYLQCSAPTSYSNVALCHIASPVLTATDNNSSKACEIRFFYANRGVQDNEVGVFMRAIGSTDFEGVSFTETQEGKWYRVRAALSKNNDFQIVLTGVLRNTDDDNFLALDDISLTDGCKLKNDVISTKLTTEASINLKPHTPPSATFVESTESSVSTKVTPSKNDDSHTTTQDVNLKEKTDPSHNKYTSGRDTTIALTTTPTAPQKEKKDTKIALTTTPIAPQKDKKDTKITRTTTPRTSHKEKADLSHDKETSGKDTKDTHTGSKKKPGASDGEATRGQDKQSSPKKSSDSWQIPVGITFGVVGVLLIAVLVIIYLKRTNRLFSHIGSHVGYVNEMYVQEEEEMKETNYGSHEMMPDIFENTTQGNGMSLENPSYEEFEG</sequence>
<feature type="compositionally biased region" description="Low complexity" evidence="3">
    <location>
        <begin position="462"/>
        <end position="476"/>
    </location>
</feature>
<feature type="compositionally biased region" description="Basic and acidic residues" evidence="3">
    <location>
        <begin position="554"/>
        <end position="577"/>
    </location>
</feature>